<sequence length="149" mass="16338">MFSYRRVATRKGTATLGSQLTPEAHAAVLAKVEELEKRIAAQAERSDKTKADKTCDNCGRLGHFKRDCFRKGGGKEGQYPAWWRGKKDVTVPQANAAVASPNTAYHIALVATSSIPENTSPGISTVYADSAATDHFFARREDFLTYRSI</sequence>
<dbReference type="PROSITE" id="PS50158">
    <property type="entry name" value="ZF_CCHC"/>
    <property type="match status" value="1"/>
</dbReference>
<keyword evidence="1" id="KW-0507">mRNA processing</keyword>
<dbReference type="AlphaFoldDB" id="A0A4S8KRK6"/>
<protein>
    <recommendedName>
        <fullName evidence="4">CCHC-type domain-containing protein</fullName>
    </recommendedName>
</protein>
<dbReference type="EMBL" id="ML180198">
    <property type="protein sequence ID" value="THU78404.1"/>
    <property type="molecule type" value="Genomic_DNA"/>
</dbReference>
<organism evidence="5 6">
    <name type="scientific">Dendrothele bispora (strain CBS 962.96)</name>
    <dbReference type="NCBI Taxonomy" id="1314807"/>
    <lineage>
        <taxon>Eukaryota</taxon>
        <taxon>Fungi</taxon>
        <taxon>Dikarya</taxon>
        <taxon>Basidiomycota</taxon>
        <taxon>Agaricomycotina</taxon>
        <taxon>Agaricomycetes</taxon>
        <taxon>Agaricomycetidae</taxon>
        <taxon>Agaricales</taxon>
        <taxon>Agaricales incertae sedis</taxon>
        <taxon>Dendrothele</taxon>
    </lineage>
</organism>
<keyword evidence="3" id="KW-0175">Coiled coil</keyword>
<keyword evidence="2" id="KW-0863">Zinc-finger</keyword>
<evidence type="ECO:0000256" key="3">
    <source>
        <dbReference type="SAM" id="Coils"/>
    </source>
</evidence>
<dbReference type="Pfam" id="PF00098">
    <property type="entry name" value="zf-CCHC"/>
    <property type="match status" value="1"/>
</dbReference>
<dbReference type="Gene3D" id="4.10.60.10">
    <property type="entry name" value="Zinc finger, CCHC-type"/>
    <property type="match status" value="1"/>
</dbReference>
<dbReference type="Proteomes" id="UP000297245">
    <property type="component" value="Unassembled WGS sequence"/>
</dbReference>
<evidence type="ECO:0000313" key="6">
    <source>
        <dbReference type="Proteomes" id="UP000297245"/>
    </source>
</evidence>
<keyword evidence="2" id="KW-0479">Metal-binding</keyword>
<dbReference type="SUPFAM" id="SSF57756">
    <property type="entry name" value="Retrovirus zinc finger-like domains"/>
    <property type="match status" value="1"/>
</dbReference>
<gene>
    <name evidence="5" type="ORF">K435DRAFT_700094</name>
</gene>
<reference evidence="5 6" key="1">
    <citation type="journal article" date="2019" name="Nat. Ecol. Evol.">
        <title>Megaphylogeny resolves global patterns of mushroom evolution.</title>
        <authorList>
            <person name="Varga T."/>
            <person name="Krizsan K."/>
            <person name="Foldi C."/>
            <person name="Dima B."/>
            <person name="Sanchez-Garcia M."/>
            <person name="Sanchez-Ramirez S."/>
            <person name="Szollosi G.J."/>
            <person name="Szarkandi J.G."/>
            <person name="Papp V."/>
            <person name="Albert L."/>
            <person name="Andreopoulos W."/>
            <person name="Angelini C."/>
            <person name="Antonin V."/>
            <person name="Barry K.W."/>
            <person name="Bougher N.L."/>
            <person name="Buchanan P."/>
            <person name="Buyck B."/>
            <person name="Bense V."/>
            <person name="Catcheside P."/>
            <person name="Chovatia M."/>
            <person name="Cooper J."/>
            <person name="Damon W."/>
            <person name="Desjardin D."/>
            <person name="Finy P."/>
            <person name="Geml J."/>
            <person name="Haridas S."/>
            <person name="Hughes K."/>
            <person name="Justo A."/>
            <person name="Karasinski D."/>
            <person name="Kautmanova I."/>
            <person name="Kiss B."/>
            <person name="Kocsube S."/>
            <person name="Kotiranta H."/>
            <person name="LaButti K.M."/>
            <person name="Lechner B.E."/>
            <person name="Liimatainen K."/>
            <person name="Lipzen A."/>
            <person name="Lukacs Z."/>
            <person name="Mihaltcheva S."/>
            <person name="Morgado L.N."/>
            <person name="Niskanen T."/>
            <person name="Noordeloos M.E."/>
            <person name="Ohm R.A."/>
            <person name="Ortiz-Santana B."/>
            <person name="Ovrebo C."/>
            <person name="Racz N."/>
            <person name="Riley R."/>
            <person name="Savchenko A."/>
            <person name="Shiryaev A."/>
            <person name="Soop K."/>
            <person name="Spirin V."/>
            <person name="Szebenyi C."/>
            <person name="Tomsovsky M."/>
            <person name="Tulloss R.E."/>
            <person name="Uehling J."/>
            <person name="Grigoriev I.V."/>
            <person name="Vagvolgyi C."/>
            <person name="Papp T."/>
            <person name="Martin F.M."/>
            <person name="Miettinen O."/>
            <person name="Hibbett D.S."/>
            <person name="Nagy L.G."/>
        </authorList>
    </citation>
    <scope>NUCLEOTIDE SEQUENCE [LARGE SCALE GENOMIC DNA]</scope>
    <source>
        <strain evidence="5 6">CBS 962.96</strain>
    </source>
</reference>
<evidence type="ECO:0000256" key="2">
    <source>
        <dbReference type="PROSITE-ProRule" id="PRU00047"/>
    </source>
</evidence>
<dbReference type="OrthoDB" id="2692435at2759"/>
<evidence type="ECO:0000256" key="1">
    <source>
        <dbReference type="ARBA" id="ARBA00022664"/>
    </source>
</evidence>
<feature type="non-terminal residue" evidence="5">
    <location>
        <position position="149"/>
    </location>
</feature>
<accession>A0A4S8KRK6</accession>
<name>A0A4S8KRK6_DENBC</name>
<feature type="domain" description="CCHC-type" evidence="4">
    <location>
        <begin position="55"/>
        <end position="68"/>
    </location>
</feature>
<proteinExistence type="predicted"/>
<dbReference type="GO" id="GO:0003676">
    <property type="term" value="F:nucleic acid binding"/>
    <property type="evidence" value="ECO:0007669"/>
    <property type="project" value="InterPro"/>
</dbReference>
<keyword evidence="2" id="KW-0862">Zinc</keyword>
<dbReference type="InterPro" id="IPR036875">
    <property type="entry name" value="Znf_CCHC_sf"/>
</dbReference>
<feature type="coiled-coil region" evidence="3">
    <location>
        <begin position="25"/>
        <end position="52"/>
    </location>
</feature>
<evidence type="ECO:0000259" key="4">
    <source>
        <dbReference type="PROSITE" id="PS50158"/>
    </source>
</evidence>
<dbReference type="InterPro" id="IPR001878">
    <property type="entry name" value="Znf_CCHC"/>
</dbReference>
<dbReference type="GO" id="GO:0008270">
    <property type="term" value="F:zinc ion binding"/>
    <property type="evidence" value="ECO:0007669"/>
    <property type="project" value="UniProtKB-KW"/>
</dbReference>
<keyword evidence="6" id="KW-1185">Reference proteome</keyword>
<dbReference type="GO" id="GO:0006397">
    <property type="term" value="P:mRNA processing"/>
    <property type="evidence" value="ECO:0007669"/>
    <property type="project" value="UniProtKB-KW"/>
</dbReference>
<evidence type="ECO:0000313" key="5">
    <source>
        <dbReference type="EMBL" id="THU78404.1"/>
    </source>
</evidence>